<keyword evidence="2" id="KW-1185">Reference proteome</keyword>
<accession>A0A1A9QE97</accession>
<name>A0A1A9QE97_9MOLU</name>
<dbReference type="RefSeq" id="WP_187150415.1">
    <property type="nucleotide sequence ID" value="NZ_LWUJ01000012.1"/>
</dbReference>
<reference evidence="2" key="1">
    <citation type="submission" date="2016-04" db="EMBL/GenBank/DDBJ databases">
        <authorList>
            <person name="Quiroz-Castaneda R.E."/>
            <person name="Martinez-Ocampo F."/>
        </authorList>
    </citation>
    <scope>NUCLEOTIDE SEQUENCE [LARGE SCALE GENOMIC DNA]</scope>
    <source>
        <strain evidence="2">INIFAP01</strain>
    </source>
</reference>
<gene>
    <name evidence="1" type="ORF">A6V39_03890</name>
</gene>
<comment type="caution">
    <text evidence="1">The sequence shown here is derived from an EMBL/GenBank/DDBJ whole genome shotgun (WGS) entry which is preliminary data.</text>
</comment>
<evidence type="ECO:0000313" key="2">
    <source>
        <dbReference type="Proteomes" id="UP000077623"/>
    </source>
</evidence>
<proteinExistence type="predicted"/>
<protein>
    <submittedName>
        <fullName evidence="1">Uncharacterized protein</fullName>
    </submittedName>
</protein>
<evidence type="ECO:0000313" key="1">
    <source>
        <dbReference type="EMBL" id="OAL10029.1"/>
    </source>
</evidence>
<dbReference type="STRING" id="432608.A6V39_03890"/>
<organism evidence="1 2">
    <name type="scientific">Candidatus Mycoplasma haematobovis</name>
    <dbReference type="NCBI Taxonomy" id="432608"/>
    <lineage>
        <taxon>Bacteria</taxon>
        <taxon>Bacillati</taxon>
        <taxon>Mycoplasmatota</taxon>
        <taxon>Mollicutes</taxon>
        <taxon>Mycoplasmataceae</taxon>
        <taxon>Mycoplasma</taxon>
    </lineage>
</organism>
<dbReference type="Proteomes" id="UP000077623">
    <property type="component" value="Unassembled WGS sequence"/>
</dbReference>
<dbReference type="AlphaFoldDB" id="A0A1A9QE97"/>
<sequence length="173" mass="20110">MTNTNDKIQNHLIKNGYSITDFNKPELWKKVYETYKLEKDQEGLEIQGISITSGENIKEWCTLTLSKGINSKNNALYKQASKWCTEYKTIKESFQEGKELITKAKDFKGKYGKLPKSELKNTISKVQVSVTTLANAHKFKIWCEENSNRSYSNDQEFFAKHIKEHCLKDKEKV</sequence>
<dbReference type="EMBL" id="LWUJ01000012">
    <property type="protein sequence ID" value="OAL10029.1"/>
    <property type="molecule type" value="Genomic_DNA"/>
</dbReference>